<dbReference type="PROSITE" id="PS51375">
    <property type="entry name" value="PPR"/>
    <property type="match status" value="1"/>
</dbReference>
<evidence type="ECO:0000256" key="2">
    <source>
        <dbReference type="PROSITE-ProRule" id="PRU00708"/>
    </source>
</evidence>
<dbReference type="PANTHER" id="PTHR47447:SF17">
    <property type="entry name" value="OS12G0638900 PROTEIN"/>
    <property type="match status" value="1"/>
</dbReference>
<name>A0ABN9X3J4_9DINO</name>
<proteinExistence type="predicted"/>
<evidence type="ECO:0000313" key="4">
    <source>
        <dbReference type="Proteomes" id="UP001189429"/>
    </source>
</evidence>
<dbReference type="EMBL" id="CAUYUJ010019825">
    <property type="protein sequence ID" value="CAK0893899.1"/>
    <property type="molecule type" value="Genomic_DNA"/>
</dbReference>
<dbReference type="PANTHER" id="PTHR47447">
    <property type="entry name" value="OS03G0856100 PROTEIN"/>
    <property type="match status" value="1"/>
</dbReference>
<protein>
    <submittedName>
        <fullName evidence="3">Uncharacterized protein</fullName>
    </submittedName>
</protein>
<dbReference type="Pfam" id="PF13812">
    <property type="entry name" value="PPR_3"/>
    <property type="match status" value="1"/>
</dbReference>
<organism evidence="3 4">
    <name type="scientific">Prorocentrum cordatum</name>
    <dbReference type="NCBI Taxonomy" id="2364126"/>
    <lineage>
        <taxon>Eukaryota</taxon>
        <taxon>Sar</taxon>
        <taxon>Alveolata</taxon>
        <taxon>Dinophyceae</taxon>
        <taxon>Prorocentrales</taxon>
        <taxon>Prorocentraceae</taxon>
        <taxon>Prorocentrum</taxon>
    </lineage>
</organism>
<dbReference type="NCBIfam" id="TIGR00756">
    <property type="entry name" value="PPR"/>
    <property type="match status" value="1"/>
</dbReference>
<evidence type="ECO:0000313" key="3">
    <source>
        <dbReference type="EMBL" id="CAK0893899.1"/>
    </source>
</evidence>
<dbReference type="InterPro" id="IPR002885">
    <property type="entry name" value="PPR_rpt"/>
</dbReference>
<dbReference type="InterPro" id="IPR011990">
    <property type="entry name" value="TPR-like_helical_dom_sf"/>
</dbReference>
<dbReference type="Gene3D" id="1.25.40.10">
    <property type="entry name" value="Tetratricopeptide repeat domain"/>
    <property type="match status" value="1"/>
</dbReference>
<keyword evidence="4" id="KW-1185">Reference proteome</keyword>
<evidence type="ECO:0000256" key="1">
    <source>
        <dbReference type="ARBA" id="ARBA00022737"/>
    </source>
</evidence>
<dbReference type="Proteomes" id="UP001189429">
    <property type="component" value="Unassembled WGS sequence"/>
</dbReference>
<comment type="caution">
    <text evidence="3">The sequence shown here is derived from an EMBL/GenBank/DDBJ whole genome shotgun (WGS) entry which is preliminary data.</text>
</comment>
<accession>A0ABN9X3J4</accession>
<sequence length="141" mass="15396">MWGAKVEPNDMSYTAGMSACRNGLQWQRALSLLGEMRAAKLVPNALLQRWGKCVREKWEMATGSVVAQRDAGGEVRARLSFTAGIRACKKGRQWQQALSLFSEMREATLEPNVASYSAGVGACEEGGQRQQALSLLSEIGM</sequence>
<keyword evidence="1" id="KW-0677">Repeat</keyword>
<feature type="repeat" description="PPR" evidence="2">
    <location>
        <begin position="77"/>
        <end position="111"/>
    </location>
</feature>
<gene>
    <name evidence="3" type="ORF">PCOR1329_LOCUS73107</name>
</gene>
<reference evidence="3" key="1">
    <citation type="submission" date="2023-10" db="EMBL/GenBank/DDBJ databases">
        <authorList>
            <person name="Chen Y."/>
            <person name="Shah S."/>
            <person name="Dougan E. K."/>
            <person name="Thang M."/>
            <person name="Chan C."/>
        </authorList>
    </citation>
    <scope>NUCLEOTIDE SEQUENCE [LARGE SCALE GENOMIC DNA]</scope>
</reference>